<dbReference type="GO" id="GO:0072546">
    <property type="term" value="C:EMC complex"/>
    <property type="evidence" value="ECO:0007669"/>
    <property type="project" value="InterPro"/>
</dbReference>
<keyword evidence="5 10" id="KW-0732">Signal</keyword>
<feature type="signal peptide" evidence="10">
    <location>
        <begin position="1"/>
        <end position="32"/>
    </location>
</feature>
<keyword evidence="7" id="KW-1133">Transmembrane helix</keyword>
<feature type="chain" id="PRO_5005547803" description="ER membrane protein complex subunit 1" evidence="10">
    <location>
        <begin position="33"/>
        <end position="877"/>
    </location>
</feature>
<evidence type="ECO:0000256" key="9">
    <source>
        <dbReference type="ARBA" id="ARBA00023180"/>
    </source>
</evidence>
<evidence type="ECO:0000256" key="2">
    <source>
        <dbReference type="ARBA" id="ARBA00007904"/>
    </source>
</evidence>
<dbReference type="GO" id="GO:0034975">
    <property type="term" value="P:protein folding in endoplasmic reticulum"/>
    <property type="evidence" value="ECO:0007669"/>
    <property type="project" value="TreeGrafter"/>
</dbReference>
<evidence type="ECO:0000313" key="14">
    <source>
        <dbReference type="Proteomes" id="UP000054350"/>
    </source>
</evidence>
<dbReference type="eggNOG" id="KOG2103">
    <property type="taxonomic scope" value="Eukaryota"/>
</dbReference>
<comment type="similarity">
    <text evidence="2">Belongs to the EMC1 family.</text>
</comment>
<evidence type="ECO:0000313" key="13">
    <source>
        <dbReference type="EMBL" id="KNE61709.1"/>
    </source>
</evidence>
<keyword evidence="6" id="KW-0256">Endoplasmic reticulum</keyword>
<dbReference type="EMBL" id="GG745338">
    <property type="protein sequence ID" value="KNE61709.1"/>
    <property type="molecule type" value="Genomic_DNA"/>
</dbReference>
<proteinExistence type="inferred from homology"/>
<keyword evidence="4" id="KW-0812">Transmembrane</keyword>
<reference evidence="13 14" key="1">
    <citation type="submission" date="2009-11" db="EMBL/GenBank/DDBJ databases">
        <title>Annotation of Allomyces macrogynus ATCC 38327.</title>
        <authorList>
            <consortium name="The Broad Institute Genome Sequencing Platform"/>
            <person name="Russ C."/>
            <person name="Cuomo C."/>
            <person name="Burger G."/>
            <person name="Gray M.W."/>
            <person name="Holland P.W.H."/>
            <person name="King N."/>
            <person name="Lang F.B.F."/>
            <person name="Roger A.J."/>
            <person name="Ruiz-Trillo I."/>
            <person name="Young S.K."/>
            <person name="Zeng Q."/>
            <person name="Gargeya S."/>
            <person name="Fitzgerald M."/>
            <person name="Haas B."/>
            <person name="Abouelleil A."/>
            <person name="Alvarado L."/>
            <person name="Arachchi H.M."/>
            <person name="Berlin A."/>
            <person name="Chapman S.B."/>
            <person name="Gearin G."/>
            <person name="Goldberg J."/>
            <person name="Griggs A."/>
            <person name="Gujja S."/>
            <person name="Hansen M."/>
            <person name="Heiman D."/>
            <person name="Howarth C."/>
            <person name="Larimer J."/>
            <person name="Lui A."/>
            <person name="MacDonald P.J.P."/>
            <person name="McCowen C."/>
            <person name="Montmayeur A."/>
            <person name="Murphy C."/>
            <person name="Neiman D."/>
            <person name="Pearson M."/>
            <person name="Priest M."/>
            <person name="Roberts A."/>
            <person name="Saif S."/>
            <person name="Shea T."/>
            <person name="Sisk P."/>
            <person name="Stolte C."/>
            <person name="Sykes S."/>
            <person name="Wortman J."/>
            <person name="Nusbaum C."/>
            <person name="Birren B."/>
        </authorList>
    </citation>
    <scope>NUCLEOTIDE SEQUENCE [LARGE SCALE GENOMIC DNA]</scope>
    <source>
        <strain evidence="13 14">ATCC 38327</strain>
    </source>
</reference>
<evidence type="ECO:0000256" key="6">
    <source>
        <dbReference type="ARBA" id="ARBA00022824"/>
    </source>
</evidence>
<evidence type="ECO:0000256" key="10">
    <source>
        <dbReference type="SAM" id="SignalP"/>
    </source>
</evidence>
<dbReference type="AlphaFoldDB" id="A0A0L0SGY3"/>
<name>A0A0L0SGY3_ALLM3</name>
<dbReference type="Pfam" id="PF25293">
    <property type="entry name" value="Beta-prop_EMC1_N"/>
    <property type="match status" value="1"/>
</dbReference>
<keyword evidence="8" id="KW-0472">Membrane</keyword>
<dbReference type="SUPFAM" id="SSF50969">
    <property type="entry name" value="YVTN repeat-like/Quinoprotein amine dehydrogenase"/>
    <property type="match status" value="1"/>
</dbReference>
<gene>
    <name evidence="13" type="ORF">AMAG_06511</name>
</gene>
<reference evidence="13 14" key="2">
    <citation type="submission" date="2009-11" db="EMBL/GenBank/DDBJ databases">
        <title>The Genome Sequence of Allomyces macrogynus strain ATCC 38327.</title>
        <authorList>
            <consortium name="The Broad Institute Genome Sequencing Platform"/>
            <person name="Russ C."/>
            <person name="Cuomo C."/>
            <person name="Shea T."/>
            <person name="Young S.K."/>
            <person name="Zeng Q."/>
            <person name="Koehrsen M."/>
            <person name="Haas B."/>
            <person name="Borodovsky M."/>
            <person name="Guigo R."/>
            <person name="Alvarado L."/>
            <person name="Berlin A."/>
            <person name="Borenstein D."/>
            <person name="Chen Z."/>
            <person name="Engels R."/>
            <person name="Freedman E."/>
            <person name="Gellesch M."/>
            <person name="Goldberg J."/>
            <person name="Griggs A."/>
            <person name="Gujja S."/>
            <person name="Heiman D."/>
            <person name="Hepburn T."/>
            <person name="Howarth C."/>
            <person name="Jen D."/>
            <person name="Larson L."/>
            <person name="Lewis B."/>
            <person name="Mehta T."/>
            <person name="Park D."/>
            <person name="Pearson M."/>
            <person name="Roberts A."/>
            <person name="Saif S."/>
            <person name="Shenoy N."/>
            <person name="Sisk P."/>
            <person name="Stolte C."/>
            <person name="Sykes S."/>
            <person name="Walk T."/>
            <person name="White J."/>
            <person name="Yandava C."/>
            <person name="Burger G."/>
            <person name="Gray M.W."/>
            <person name="Holland P.W.H."/>
            <person name="King N."/>
            <person name="Lang F.B.F."/>
            <person name="Roger A.J."/>
            <person name="Ruiz-Trillo I."/>
            <person name="Lander E."/>
            <person name="Nusbaum C."/>
        </authorList>
    </citation>
    <scope>NUCLEOTIDE SEQUENCE [LARGE SCALE GENOMIC DNA]</scope>
    <source>
        <strain evidence="13 14">ATCC 38327</strain>
    </source>
</reference>
<dbReference type="InterPro" id="IPR058545">
    <property type="entry name" value="Beta-prop_EMC1_1st"/>
</dbReference>
<dbReference type="InterPro" id="IPR011678">
    <property type="entry name" value="EMC1_C"/>
</dbReference>
<dbReference type="InterPro" id="IPR026895">
    <property type="entry name" value="EMC1"/>
</dbReference>
<evidence type="ECO:0000259" key="12">
    <source>
        <dbReference type="Pfam" id="PF25293"/>
    </source>
</evidence>
<evidence type="ECO:0000256" key="7">
    <source>
        <dbReference type="ARBA" id="ARBA00022989"/>
    </source>
</evidence>
<evidence type="ECO:0000256" key="8">
    <source>
        <dbReference type="ARBA" id="ARBA00023136"/>
    </source>
</evidence>
<dbReference type="OrthoDB" id="28092at2759"/>
<evidence type="ECO:0000256" key="1">
    <source>
        <dbReference type="ARBA" id="ARBA00004115"/>
    </source>
</evidence>
<feature type="domain" description="ER membrane protein complex subunit 1 C-terminal" evidence="11">
    <location>
        <begin position="672"/>
        <end position="876"/>
    </location>
</feature>
<evidence type="ECO:0000259" key="11">
    <source>
        <dbReference type="Pfam" id="PF07774"/>
    </source>
</evidence>
<evidence type="ECO:0000256" key="4">
    <source>
        <dbReference type="ARBA" id="ARBA00022692"/>
    </source>
</evidence>
<dbReference type="Pfam" id="PF07774">
    <property type="entry name" value="EMC1_C"/>
    <property type="match status" value="1"/>
</dbReference>
<dbReference type="STRING" id="578462.A0A0L0SGY3"/>
<evidence type="ECO:0000256" key="3">
    <source>
        <dbReference type="ARBA" id="ARBA00020824"/>
    </source>
</evidence>
<dbReference type="VEuPathDB" id="FungiDB:AMAG_06511"/>
<accession>A0A0L0SGY3</accession>
<dbReference type="Proteomes" id="UP000054350">
    <property type="component" value="Unassembled WGS sequence"/>
</dbReference>
<dbReference type="InterPro" id="IPR011044">
    <property type="entry name" value="Quino_amine_DH_bsu"/>
</dbReference>
<organism evidence="13 14">
    <name type="scientific">Allomyces macrogynus (strain ATCC 38327)</name>
    <name type="common">Allomyces javanicus var. macrogynus</name>
    <dbReference type="NCBI Taxonomy" id="578462"/>
    <lineage>
        <taxon>Eukaryota</taxon>
        <taxon>Fungi</taxon>
        <taxon>Fungi incertae sedis</taxon>
        <taxon>Blastocladiomycota</taxon>
        <taxon>Blastocladiomycetes</taxon>
        <taxon>Blastocladiales</taxon>
        <taxon>Blastocladiaceae</taxon>
        <taxon>Allomyces</taxon>
    </lineage>
</organism>
<sequence length="877" mass="92470">MAGLRAPGRGLPRLIAAAFLLALLASATPARAVDADSIGKHDWHLAMIGSAKDVYWTPDTDRVVIASDQAVALVDAANKGKLFWRHVLPPTQKYLASAVCDESRLFALVDSPLGPLVHVLNANTGLVTAQSVLQLASPTTSTVTIQCARTNEVALHIDGTVYTTTLDVDAGTLTTPTTAATSAAAAAWTGSQLLAVTTRGTEVLVNGHAVTGPGMHPILAGCSKNRAVVYQAPNGVRFARIAKDLSVAAPQLVIEGDNVEYHAVPGSCFVHVAHRGGRHHQIVSLETGTVVAQLPAPPTAPVRRDAKKRLVVADRNGALALVTPGNDQAVTTGPLDPLMRSARLVVPSPNDARVLVVGDDDNVRLVDLDTHAVLWTRHEALAHLVSAVIVDFPAAASWEANEEEAAGVAKRWIDRYIAHATMVADPRTWAALLHGDEDAAEAADFGTRKLIVGVSRRGLVYALDTRGHRTDSRAGDDVEDHLVWVKRPGMDADDMVTRVEVGSPTVGSHPAHLVLHGTKSTMTMSPFDPEVVATGVSITSAVDEVLGEQLRAHGTQGATHVYRVDAAAGIVRGYMAVADDDVVVPTFNVTLDGKVVAFAAPRVGKVASLGRVMGDRSVRYKYLAPHVVTAVTTPTPETLAIQLVDTVTGRIVAHRTVDGVDSTNFPVHAVRAEHWTAVVYWNDGPTGVAGWTVAVLELFSPDADAATAVLASAMSPVRPTVAAATFALPTRDTITALAVTATRNGVAVPDLVFTTSRSVATVSRRFVDALRATVVGDETVVPYGPVLPAEDRAVLSHARHVAADQIVTAHADLESTALVLAYGLDVFWTRVRPSGGFDQLSEGFAKGTLAATCVGLVAATVVSRAMLNSKTLREQWL</sequence>
<keyword evidence="9" id="KW-0325">Glycoprotein</keyword>
<evidence type="ECO:0000256" key="5">
    <source>
        <dbReference type="ARBA" id="ARBA00022729"/>
    </source>
</evidence>
<protein>
    <recommendedName>
        <fullName evidence="3">ER membrane protein complex subunit 1</fullName>
    </recommendedName>
</protein>
<comment type="subcellular location">
    <subcellularLocation>
        <location evidence="1">Endoplasmic reticulum membrane</location>
        <topology evidence="1">Single-pass type I membrane protein</topology>
    </subcellularLocation>
</comment>
<keyword evidence="14" id="KW-1185">Reference proteome</keyword>
<dbReference type="PANTHER" id="PTHR21573:SF0">
    <property type="entry name" value="ER MEMBRANE PROTEIN COMPLEX SUBUNIT 1"/>
    <property type="match status" value="1"/>
</dbReference>
<dbReference type="PANTHER" id="PTHR21573">
    <property type="entry name" value="ER MEMBRANE PROTEIN COMPLEX SUBUNIT 1"/>
    <property type="match status" value="1"/>
</dbReference>
<feature type="domain" description="EMC1 first beta-propeller" evidence="12">
    <location>
        <begin position="35"/>
        <end position="164"/>
    </location>
</feature>